<comment type="caution">
    <text evidence="2">The sequence shown here is derived from an EMBL/GenBank/DDBJ whole genome shotgun (WGS) entry which is preliminary data.</text>
</comment>
<dbReference type="PANTHER" id="PTHR33257">
    <property type="entry name" value="OS05G0165500 PROTEIN"/>
    <property type="match status" value="1"/>
</dbReference>
<evidence type="ECO:0000256" key="1">
    <source>
        <dbReference type="SAM" id="MobiDB-lite"/>
    </source>
</evidence>
<dbReference type="PANTHER" id="PTHR33257:SF6">
    <property type="entry name" value="OXYSTEROL-BINDING 4B-LIKE PROTEIN"/>
    <property type="match status" value="1"/>
</dbReference>
<protein>
    <submittedName>
        <fullName evidence="2">Uncharacterized protein</fullName>
    </submittedName>
</protein>
<evidence type="ECO:0000313" key="3">
    <source>
        <dbReference type="Proteomes" id="UP001472677"/>
    </source>
</evidence>
<organism evidence="2 3">
    <name type="scientific">Hibiscus sabdariffa</name>
    <name type="common">roselle</name>
    <dbReference type="NCBI Taxonomy" id="183260"/>
    <lineage>
        <taxon>Eukaryota</taxon>
        <taxon>Viridiplantae</taxon>
        <taxon>Streptophyta</taxon>
        <taxon>Embryophyta</taxon>
        <taxon>Tracheophyta</taxon>
        <taxon>Spermatophyta</taxon>
        <taxon>Magnoliopsida</taxon>
        <taxon>eudicotyledons</taxon>
        <taxon>Gunneridae</taxon>
        <taxon>Pentapetalae</taxon>
        <taxon>rosids</taxon>
        <taxon>malvids</taxon>
        <taxon>Malvales</taxon>
        <taxon>Malvaceae</taxon>
        <taxon>Malvoideae</taxon>
        <taxon>Hibiscus</taxon>
    </lineage>
</organism>
<name>A0ABR2C8S8_9ROSI</name>
<gene>
    <name evidence="2" type="ORF">V6N12_075613</name>
</gene>
<sequence>MEGDGRRGVSLGRIISKNPSLSYSSRIYYYRSSQGIPFNWEMQPGTPKQPQKEDTLPPISPPPALLSLDFPKPCIDIINERKPSSMMKLRVFKFWKQITRNRKNNKNLDQVTSTGIRRHDKYHSSREMTSFDDGEFVTASSRVSSFSSSSSFSFSNGSSDPSIGSSLNRYYGCGPLNFSSFRISRSR</sequence>
<proteinExistence type="predicted"/>
<dbReference type="EMBL" id="JBBPBM010000063">
    <property type="protein sequence ID" value="KAK8515578.1"/>
    <property type="molecule type" value="Genomic_DNA"/>
</dbReference>
<keyword evidence="3" id="KW-1185">Reference proteome</keyword>
<accession>A0ABR2C8S8</accession>
<evidence type="ECO:0000313" key="2">
    <source>
        <dbReference type="EMBL" id="KAK8515578.1"/>
    </source>
</evidence>
<feature type="region of interest" description="Disordered" evidence="1">
    <location>
        <begin position="39"/>
        <end position="58"/>
    </location>
</feature>
<dbReference type="InterPro" id="IPR007789">
    <property type="entry name" value="DUF688"/>
</dbReference>
<dbReference type="Pfam" id="PF05097">
    <property type="entry name" value="DUF688"/>
    <property type="match status" value="1"/>
</dbReference>
<reference evidence="2 3" key="1">
    <citation type="journal article" date="2024" name="G3 (Bethesda)">
        <title>Genome assembly of Hibiscus sabdariffa L. provides insights into metabolisms of medicinal natural products.</title>
        <authorList>
            <person name="Kim T."/>
        </authorList>
    </citation>
    <scope>NUCLEOTIDE SEQUENCE [LARGE SCALE GENOMIC DNA]</scope>
    <source>
        <strain evidence="2">TK-2024</strain>
        <tissue evidence="2">Old leaves</tissue>
    </source>
</reference>
<dbReference type="Proteomes" id="UP001472677">
    <property type="component" value="Unassembled WGS sequence"/>
</dbReference>